<feature type="domain" description="Lcl C-terminal" evidence="1">
    <location>
        <begin position="59"/>
        <end position="174"/>
    </location>
</feature>
<dbReference type="EMBL" id="UINC01129754">
    <property type="protein sequence ID" value="SVD10357.1"/>
    <property type="molecule type" value="Genomic_DNA"/>
</dbReference>
<name>A0A382SMC3_9ZZZZ</name>
<accession>A0A382SMC3</accession>
<proteinExistence type="predicted"/>
<gene>
    <name evidence="2" type="ORF">METZ01_LOCUS363211</name>
</gene>
<dbReference type="AlphaFoldDB" id="A0A382SMC3"/>
<protein>
    <recommendedName>
        <fullName evidence="1">Lcl C-terminal domain-containing protein</fullName>
    </recommendedName>
</protein>
<sequence length="199" mass="23028">MVGSVIFISVIFFSNQIILAGENSYGNDSLFDNAIRSMTAPKPPLKPSGDPRFQNNQDGTITDLEHGLMWKQQDSYQEKKEWTNWEVAHSYIQEINDKKFAGYDNWRLPTRKELLTLYEVNKTIPWFYYWQKNEVHLDPIFGYTSCCFWTSEEHKKKYAWHVNFIRGKAYPSIKKGMKDQAAGSASLSVVRPVRDAGAS</sequence>
<dbReference type="InterPro" id="IPR011460">
    <property type="entry name" value="Lcl_C"/>
</dbReference>
<reference evidence="2" key="1">
    <citation type="submission" date="2018-05" db="EMBL/GenBank/DDBJ databases">
        <authorList>
            <person name="Lanie J.A."/>
            <person name="Ng W.-L."/>
            <person name="Kazmierczak K.M."/>
            <person name="Andrzejewski T.M."/>
            <person name="Davidsen T.M."/>
            <person name="Wayne K.J."/>
            <person name="Tettelin H."/>
            <person name="Glass J.I."/>
            <person name="Rusch D."/>
            <person name="Podicherti R."/>
            <person name="Tsui H.-C.T."/>
            <person name="Winkler M.E."/>
        </authorList>
    </citation>
    <scope>NUCLEOTIDE SEQUENCE</scope>
</reference>
<evidence type="ECO:0000259" key="1">
    <source>
        <dbReference type="Pfam" id="PF07603"/>
    </source>
</evidence>
<organism evidence="2">
    <name type="scientific">marine metagenome</name>
    <dbReference type="NCBI Taxonomy" id="408172"/>
    <lineage>
        <taxon>unclassified sequences</taxon>
        <taxon>metagenomes</taxon>
        <taxon>ecological metagenomes</taxon>
    </lineage>
</organism>
<evidence type="ECO:0000313" key="2">
    <source>
        <dbReference type="EMBL" id="SVD10357.1"/>
    </source>
</evidence>
<dbReference type="Pfam" id="PF07603">
    <property type="entry name" value="Lcl_C"/>
    <property type="match status" value="1"/>
</dbReference>